<evidence type="ECO:0000313" key="1">
    <source>
        <dbReference type="EMBL" id="VDK49084.1"/>
    </source>
</evidence>
<dbReference type="EMBL" id="UYRR01031328">
    <property type="protein sequence ID" value="VDK49084.1"/>
    <property type="molecule type" value="Genomic_DNA"/>
</dbReference>
<proteinExistence type="predicted"/>
<gene>
    <name evidence="1" type="ORF">ASIM_LOCUS13168</name>
</gene>
<organism evidence="1 2">
    <name type="scientific">Anisakis simplex</name>
    <name type="common">Herring worm</name>
    <dbReference type="NCBI Taxonomy" id="6269"/>
    <lineage>
        <taxon>Eukaryota</taxon>
        <taxon>Metazoa</taxon>
        <taxon>Ecdysozoa</taxon>
        <taxon>Nematoda</taxon>
        <taxon>Chromadorea</taxon>
        <taxon>Rhabditida</taxon>
        <taxon>Spirurina</taxon>
        <taxon>Ascaridomorpha</taxon>
        <taxon>Ascaridoidea</taxon>
        <taxon>Anisakidae</taxon>
        <taxon>Anisakis</taxon>
        <taxon>Anisakis simplex complex</taxon>
    </lineage>
</organism>
<evidence type="ECO:0000313" key="2">
    <source>
        <dbReference type="Proteomes" id="UP000267096"/>
    </source>
</evidence>
<keyword evidence="2" id="KW-1185">Reference proteome</keyword>
<dbReference type="OrthoDB" id="5859257at2759"/>
<name>A0A3P6RY74_ANISI</name>
<dbReference type="Proteomes" id="UP000267096">
    <property type="component" value="Unassembled WGS sequence"/>
</dbReference>
<reference evidence="1 2" key="1">
    <citation type="submission" date="2018-11" db="EMBL/GenBank/DDBJ databases">
        <authorList>
            <consortium name="Pathogen Informatics"/>
        </authorList>
    </citation>
    <scope>NUCLEOTIDE SEQUENCE [LARGE SCALE GENOMIC DNA]</scope>
</reference>
<protein>
    <submittedName>
        <fullName evidence="1">Uncharacterized protein</fullName>
    </submittedName>
</protein>
<accession>A0A3P6RY74</accession>
<dbReference type="AlphaFoldDB" id="A0A3P6RY74"/>
<sequence>MPITRWVKELDVTENKMTKFLEALGCTLWKLPFRIQKASVSEALELDTIRIARLTGPPRSKIKKFTRRR</sequence>